<dbReference type="AlphaFoldDB" id="A0A9P5XGN7"/>
<protein>
    <submittedName>
        <fullName evidence="3">Uncharacterized protein</fullName>
    </submittedName>
</protein>
<feature type="transmembrane region" description="Helical" evidence="2">
    <location>
        <begin position="237"/>
        <end position="255"/>
    </location>
</feature>
<feature type="transmembrane region" description="Helical" evidence="2">
    <location>
        <begin position="41"/>
        <end position="64"/>
    </location>
</feature>
<accession>A0A9P5XGN7</accession>
<keyword evidence="4" id="KW-1185">Reference proteome</keyword>
<organism evidence="3 4">
    <name type="scientific">Macrolepiota fuliginosa MF-IS2</name>
    <dbReference type="NCBI Taxonomy" id="1400762"/>
    <lineage>
        <taxon>Eukaryota</taxon>
        <taxon>Fungi</taxon>
        <taxon>Dikarya</taxon>
        <taxon>Basidiomycota</taxon>
        <taxon>Agaricomycotina</taxon>
        <taxon>Agaricomycetes</taxon>
        <taxon>Agaricomycetidae</taxon>
        <taxon>Agaricales</taxon>
        <taxon>Agaricineae</taxon>
        <taxon>Agaricaceae</taxon>
        <taxon>Macrolepiota</taxon>
    </lineage>
</organism>
<gene>
    <name evidence="3" type="ORF">P691DRAFT_799526</name>
</gene>
<sequence>MAQTFLIDAAQVVGLFMESVFYGCLRVLFMMDGRLKPFARIHLKMVFAAVAMFVFASLDVAFHLRHNLEAFTVYEGDPVEEFSKVSNWINVVSMGCYVGQTFIGDSILLYRCWIIWSRKWWIVLAPAIFWLAGTTCGILTIYTEATLRNSDGLLNASKLIPFITSMLSLTLVTNLLTTSLMVYRIQTIRKRLKHKSNSTTYTPLTNVMRLLIESGLLYTSSIVILFILYMSSNNGQYGVSDAIVQIIGITFNLIITRVDRGEATQPASQNIQTGTTVPLHTISIQTTVSRFADPVDPPKLAIPDDLESQRDADSQQDAWKQY</sequence>
<feature type="transmembrane region" description="Helical" evidence="2">
    <location>
        <begin position="162"/>
        <end position="183"/>
    </location>
</feature>
<name>A0A9P5XGN7_9AGAR</name>
<comment type="caution">
    <text evidence="3">The sequence shown here is derived from an EMBL/GenBank/DDBJ whole genome shotgun (WGS) entry which is preliminary data.</text>
</comment>
<evidence type="ECO:0000313" key="3">
    <source>
        <dbReference type="EMBL" id="KAF9449210.1"/>
    </source>
</evidence>
<evidence type="ECO:0000256" key="2">
    <source>
        <dbReference type="SAM" id="Phobius"/>
    </source>
</evidence>
<feature type="transmembrane region" description="Helical" evidence="2">
    <location>
        <begin position="210"/>
        <end position="231"/>
    </location>
</feature>
<reference evidence="3" key="1">
    <citation type="submission" date="2020-11" db="EMBL/GenBank/DDBJ databases">
        <authorList>
            <consortium name="DOE Joint Genome Institute"/>
            <person name="Ahrendt S."/>
            <person name="Riley R."/>
            <person name="Andreopoulos W."/>
            <person name="Labutti K."/>
            <person name="Pangilinan J."/>
            <person name="Ruiz-Duenas F.J."/>
            <person name="Barrasa J.M."/>
            <person name="Sanchez-Garcia M."/>
            <person name="Camarero S."/>
            <person name="Miyauchi S."/>
            <person name="Serrano A."/>
            <person name="Linde D."/>
            <person name="Babiker R."/>
            <person name="Drula E."/>
            <person name="Ayuso-Fernandez I."/>
            <person name="Pacheco R."/>
            <person name="Padilla G."/>
            <person name="Ferreira P."/>
            <person name="Barriuso J."/>
            <person name="Kellner H."/>
            <person name="Castanera R."/>
            <person name="Alfaro M."/>
            <person name="Ramirez L."/>
            <person name="Pisabarro A.G."/>
            <person name="Kuo A."/>
            <person name="Tritt A."/>
            <person name="Lipzen A."/>
            <person name="He G."/>
            <person name="Yan M."/>
            <person name="Ng V."/>
            <person name="Cullen D."/>
            <person name="Martin F."/>
            <person name="Rosso M.-N."/>
            <person name="Henrissat B."/>
            <person name="Hibbett D."/>
            <person name="Martinez A.T."/>
            <person name="Grigoriev I.V."/>
        </authorList>
    </citation>
    <scope>NUCLEOTIDE SEQUENCE</scope>
    <source>
        <strain evidence="3">MF-IS2</strain>
    </source>
</reference>
<proteinExistence type="predicted"/>
<feature type="transmembrane region" description="Helical" evidence="2">
    <location>
        <begin position="120"/>
        <end position="142"/>
    </location>
</feature>
<dbReference type="EMBL" id="MU151137">
    <property type="protein sequence ID" value="KAF9449210.1"/>
    <property type="molecule type" value="Genomic_DNA"/>
</dbReference>
<feature type="transmembrane region" description="Helical" evidence="2">
    <location>
        <begin position="6"/>
        <end position="29"/>
    </location>
</feature>
<keyword evidence="2" id="KW-0812">Transmembrane</keyword>
<evidence type="ECO:0000313" key="4">
    <source>
        <dbReference type="Proteomes" id="UP000807342"/>
    </source>
</evidence>
<keyword evidence="2" id="KW-0472">Membrane</keyword>
<feature type="region of interest" description="Disordered" evidence="1">
    <location>
        <begin position="294"/>
        <end position="322"/>
    </location>
</feature>
<keyword evidence="2" id="KW-1133">Transmembrane helix</keyword>
<evidence type="ECO:0000256" key="1">
    <source>
        <dbReference type="SAM" id="MobiDB-lite"/>
    </source>
</evidence>
<dbReference type="Proteomes" id="UP000807342">
    <property type="component" value="Unassembled WGS sequence"/>
</dbReference>
<dbReference type="OrthoDB" id="3357408at2759"/>